<keyword evidence="9" id="KW-1185">Reference proteome</keyword>
<dbReference type="InterPro" id="IPR011989">
    <property type="entry name" value="ARM-like"/>
</dbReference>
<dbReference type="EMBL" id="SRMA01025949">
    <property type="protein sequence ID" value="TRY89641.1"/>
    <property type="molecule type" value="Genomic_DNA"/>
</dbReference>
<feature type="region of interest" description="Disordered" evidence="7">
    <location>
        <begin position="1"/>
        <end position="42"/>
    </location>
</feature>
<dbReference type="GO" id="GO:0005737">
    <property type="term" value="C:cytoplasm"/>
    <property type="evidence" value="ECO:0007669"/>
    <property type="project" value="TreeGrafter"/>
</dbReference>
<evidence type="ECO:0000256" key="5">
    <source>
        <dbReference type="ARBA" id="ARBA00022949"/>
    </source>
</evidence>
<evidence type="ECO:0000256" key="2">
    <source>
        <dbReference type="ARBA" id="ARBA00005462"/>
    </source>
</evidence>
<comment type="similarity">
    <text evidence="2">Belongs to the beta-catenin family.</text>
</comment>
<dbReference type="GO" id="GO:0005912">
    <property type="term" value="C:adherens junction"/>
    <property type="evidence" value="ECO:0007669"/>
    <property type="project" value="TreeGrafter"/>
</dbReference>
<dbReference type="Proteomes" id="UP000316079">
    <property type="component" value="Unassembled WGS sequence"/>
</dbReference>
<proteinExistence type="inferred from homology"/>
<reference evidence="8 9" key="1">
    <citation type="journal article" date="2019" name="Sci. Data">
        <title>Hybrid genome assembly and annotation of Danionella translucida.</title>
        <authorList>
            <person name="Kadobianskyi M."/>
            <person name="Schulze L."/>
            <person name="Schuelke M."/>
            <person name="Judkewitz B."/>
        </authorList>
    </citation>
    <scope>NUCLEOTIDE SEQUENCE [LARGE SCALE GENOMIC DNA]</scope>
    <source>
        <strain evidence="8 9">Bolton</strain>
    </source>
</reference>
<evidence type="ECO:0000256" key="1">
    <source>
        <dbReference type="ARBA" id="ARBA00004282"/>
    </source>
</evidence>
<keyword evidence="5" id="KW-0965">Cell junction</keyword>
<evidence type="ECO:0000313" key="9">
    <source>
        <dbReference type="Proteomes" id="UP000316079"/>
    </source>
</evidence>
<feature type="compositionally biased region" description="Low complexity" evidence="7">
    <location>
        <begin position="15"/>
        <end position="31"/>
    </location>
</feature>
<dbReference type="GO" id="GO:0048513">
    <property type="term" value="P:animal organ development"/>
    <property type="evidence" value="ECO:0007669"/>
    <property type="project" value="UniProtKB-ARBA"/>
</dbReference>
<keyword evidence="4" id="KW-0130">Cell adhesion</keyword>
<evidence type="ECO:0000256" key="7">
    <source>
        <dbReference type="SAM" id="MobiDB-lite"/>
    </source>
</evidence>
<dbReference type="PANTHER" id="PTHR10372:SF3">
    <property type="entry name" value="PLAKOPHILIN-1"/>
    <property type="match status" value="1"/>
</dbReference>
<evidence type="ECO:0000313" key="8">
    <source>
        <dbReference type="EMBL" id="TRY89641.1"/>
    </source>
</evidence>
<sequence>MKSNVIQRYSVARKSTSSRSSTGHRVTSSSGRLDRPVYAPTNAIPVQLRNNNPLNSYPSTRSAPELGLGVMNSRAVVQKASAGNGTFSKFTNGSGISSIKTTSRRPASLQSNGGTVIRREQVKDVSGMNGEKLMAELTMREAVDYLFSPEESFQLFASVSLLVSQVLTLKGILPLVNLLGSGSPQIQETVAAALRNAVFKNQPNKEEVQRSGGITQATQMLVDASSEMQKHLTGLKQDLLRLALPTLTEKVLEPFTASRDDNANTGLAPEVFYNATACLRNLSASKLVNRQAMRNCRGLIDSLISYMEHCVNAGTPDNQVLVSTQGLLFAVPTKRGHLDSDDGM</sequence>
<dbReference type="Gene3D" id="1.25.10.10">
    <property type="entry name" value="Leucine-rich Repeat Variant"/>
    <property type="match status" value="1"/>
</dbReference>
<keyword evidence="3" id="KW-0677">Repeat</keyword>
<feature type="repeat" description="ARM" evidence="6">
    <location>
        <begin position="170"/>
        <end position="212"/>
    </location>
</feature>
<dbReference type="PANTHER" id="PTHR10372">
    <property type="entry name" value="PLAKOPHILLIN-RELATED"/>
    <property type="match status" value="1"/>
</dbReference>
<dbReference type="OrthoDB" id="3245100at2759"/>
<organism evidence="8 9">
    <name type="scientific">Danionella cerebrum</name>
    <dbReference type="NCBI Taxonomy" id="2873325"/>
    <lineage>
        <taxon>Eukaryota</taxon>
        <taxon>Metazoa</taxon>
        <taxon>Chordata</taxon>
        <taxon>Craniata</taxon>
        <taxon>Vertebrata</taxon>
        <taxon>Euteleostomi</taxon>
        <taxon>Actinopterygii</taxon>
        <taxon>Neopterygii</taxon>
        <taxon>Teleostei</taxon>
        <taxon>Ostariophysi</taxon>
        <taxon>Cypriniformes</taxon>
        <taxon>Danionidae</taxon>
        <taxon>Danioninae</taxon>
        <taxon>Danionella</taxon>
    </lineage>
</organism>
<dbReference type="InterPro" id="IPR000225">
    <property type="entry name" value="Armadillo"/>
</dbReference>
<protein>
    <submittedName>
        <fullName evidence="8">Uncharacterized protein</fullName>
    </submittedName>
</protein>
<dbReference type="GO" id="GO:0005634">
    <property type="term" value="C:nucleus"/>
    <property type="evidence" value="ECO:0007669"/>
    <property type="project" value="TreeGrafter"/>
</dbReference>
<name>A0A553QI99_9TELE</name>
<evidence type="ECO:0000256" key="3">
    <source>
        <dbReference type="ARBA" id="ARBA00022737"/>
    </source>
</evidence>
<gene>
    <name evidence="8" type="ORF">DNTS_021525</name>
</gene>
<comment type="caution">
    <text evidence="8">The sequence shown here is derived from an EMBL/GenBank/DDBJ whole genome shotgun (WGS) entry which is preliminary data.</text>
</comment>
<accession>A0A553QI99</accession>
<comment type="subcellular location">
    <subcellularLocation>
        <location evidence="1">Cell junction</location>
    </subcellularLocation>
</comment>
<dbReference type="GO" id="GO:0098609">
    <property type="term" value="P:cell-cell adhesion"/>
    <property type="evidence" value="ECO:0007669"/>
    <property type="project" value="InterPro"/>
</dbReference>
<dbReference type="Pfam" id="PF00514">
    <property type="entry name" value="Arm"/>
    <property type="match status" value="1"/>
</dbReference>
<dbReference type="AlphaFoldDB" id="A0A553QI99"/>
<evidence type="ECO:0000256" key="6">
    <source>
        <dbReference type="PROSITE-ProRule" id="PRU00259"/>
    </source>
</evidence>
<evidence type="ECO:0000256" key="4">
    <source>
        <dbReference type="ARBA" id="ARBA00022889"/>
    </source>
</evidence>
<dbReference type="InterPro" id="IPR028435">
    <property type="entry name" value="Plakophilin/d_Catenin"/>
</dbReference>
<dbReference type="SUPFAM" id="SSF48371">
    <property type="entry name" value="ARM repeat"/>
    <property type="match status" value="1"/>
</dbReference>
<dbReference type="GO" id="GO:0005886">
    <property type="term" value="C:plasma membrane"/>
    <property type="evidence" value="ECO:0007669"/>
    <property type="project" value="TreeGrafter"/>
</dbReference>
<dbReference type="PROSITE" id="PS50176">
    <property type="entry name" value="ARM_REPEAT"/>
    <property type="match status" value="1"/>
</dbReference>
<dbReference type="InterPro" id="IPR016024">
    <property type="entry name" value="ARM-type_fold"/>
</dbReference>